<accession>A0ABQ7JHC1</accession>
<organism evidence="1 2">
    <name type="scientific">Linnemannia gamsii</name>
    <dbReference type="NCBI Taxonomy" id="64522"/>
    <lineage>
        <taxon>Eukaryota</taxon>
        <taxon>Fungi</taxon>
        <taxon>Fungi incertae sedis</taxon>
        <taxon>Mucoromycota</taxon>
        <taxon>Mortierellomycotina</taxon>
        <taxon>Mortierellomycetes</taxon>
        <taxon>Mortierellales</taxon>
        <taxon>Mortierellaceae</taxon>
        <taxon>Linnemannia</taxon>
    </lineage>
</organism>
<sequence length="106" mass="12163">ILDTILAAEDDGVILQVQDGIVIIEAEPLEETERVEEEVAALVEPKADFEKDKLEWDKEKWRMEREIRKEELLANIKSKRLTTIAALVQQGITDKDFILSIMGKKE</sequence>
<protein>
    <submittedName>
        <fullName evidence="1">Uncharacterized protein</fullName>
    </submittedName>
</protein>
<name>A0ABQ7JHC1_9FUNG</name>
<proteinExistence type="predicted"/>
<evidence type="ECO:0000313" key="2">
    <source>
        <dbReference type="Proteomes" id="UP001194696"/>
    </source>
</evidence>
<keyword evidence="2" id="KW-1185">Reference proteome</keyword>
<dbReference type="EMBL" id="JAAAIM010002528">
    <property type="protein sequence ID" value="KAG0272281.1"/>
    <property type="molecule type" value="Genomic_DNA"/>
</dbReference>
<reference evidence="1 2" key="1">
    <citation type="journal article" date="2020" name="Fungal Divers.">
        <title>Resolving the Mortierellaceae phylogeny through synthesis of multi-gene phylogenetics and phylogenomics.</title>
        <authorList>
            <person name="Vandepol N."/>
            <person name="Liber J."/>
            <person name="Desiro A."/>
            <person name="Na H."/>
            <person name="Kennedy M."/>
            <person name="Barry K."/>
            <person name="Grigoriev I.V."/>
            <person name="Miller A.N."/>
            <person name="O'Donnell K."/>
            <person name="Stajich J.E."/>
            <person name="Bonito G."/>
        </authorList>
    </citation>
    <scope>NUCLEOTIDE SEQUENCE [LARGE SCALE GENOMIC DNA]</scope>
    <source>
        <strain evidence="1 2">AD045</strain>
    </source>
</reference>
<gene>
    <name evidence="1" type="ORF">BGZ96_005394</name>
</gene>
<dbReference type="Proteomes" id="UP001194696">
    <property type="component" value="Unassembled WGS sequence"/>
</dbReference>
<feature type="non-terminal residue" evidence="1">
    <location>
        <position position="1"/>
    </location>
</feature>
<evidence type="ECO:0000313" key="1">
    <source>
        <dbReference type="EMBL" id="KAG0272281.1"/>
    </source>
</evidence>
<comment type="caution">
    <text evidence="1">The sequence shown here is derived from an EMBL/GenBank/DDBJ whole genome shotgun (WGS) entry which is preliminary data.</text>
</comment>